<name>A0A183A6B5_9TREM</name>
<organism evidence="5">
    <name type="scientific">Echinostoma caproni</name>
    <dbReference type="NCBI Taxonomy" id="27848"/>
    <lineage>
        <taxon>Eukaryota</taxon>
        <taxon>Metazoa</taxon>
        <taxon>Spiralia</taxon>
        <taxon>Lophotrochozoa</taxon>
        <taxon>Platyhelminthes</taxon>
        <taxon>Trematoda</taxon>
        <taxon>Digenea</taxon>
        <taxon>Plagiorchiida</taxon>
        <taxon>Echinostomata</taxon>
        <taxon>Echinostomatoidea</taxon>
        <taxon>Echinostomatidae</taxon>
        <taxon>Echinostoma</taxon>
    </lineage>
</organism>
<reference evidence="5" key="1">
    <citation type="submission" date="2016-06" db="UniProtKB">
        <authorList>
            <consortium name="WormBaseParasite"/>
        </authorList>
    </citation>
    <scope>IDENTIFICATION</scope>
</reference>
<protein>
    <submittedName>
        <fullName evidence="5">Secreted mucin</fullName>
    </submittedName>
</protein>
<feature type="region of interest" description="Disordered" evidence="1">
    <location>
        <begin position="35"/>
        <end position="68"/>
    </location>
</feature>
<feature type="signal peptide" evidence="2">
    <location>
        <begin position="1"/>
        <end position="22"/>
    </location>
</feature>
<sequence length="217" mass="23657">MSRSAFLIFLGLTLCFAQTAYSQNVTGAEELCQLPPRPGSGNQTTEQLTTEGEQTNVTSVPIVPLPGGGNGTTEYTTQYVPDLGNGTTAYPPPFVSENQTTEYYPELGNDTTTEFPPYFGNGTTEFPGDLGNGTESYPEDIDPGFGVPHPNGTFPGWFPGHKPTRPCFLKDSCWFILLTYMRIIAHLFVKTGHIMMDSGDAIQKLLVEYKQRGVPTA</sequence>
<dbReference type="AlphaFoldDB" id="A0A183A6B5"/>
<dbReference type="WBParaSite" id="ECPE_0000250001-mRNA-1">
    <property type="protein sequence ID" value="ECPE_0000250001-mRNA-1"/>
    <property type="gene ID" value="ECPE_0000250001"/>
</dbReference>
<feature type="chain" id="PRO_5043137874" evidence="2">
    <location>
        <begin position="23"/>
        <end position="217"/>
    </location>
</feature>
<dbReference type="Proteomes" id="UP000272942">
    <property type="component" value="Unassembled WGS sequence"/>
</dbReference>
<gene>
    <name evidence="3" type="ORF">ECPE_LOCUS2500</name>
</gene>
<evidence type="ECO:0000256" key="1">
    <source>
        <dbReference type="SAM" id="MobiDB-lite"/>
    </source>
</evidence>
<evidence type="ECO:0000313" key="4">
    <source>
        <dbReference type="Proteomes" id="UP000272942"/>
    </source>
</evidence>
<feature type="compositionally biased region" description="Low complexity" evidence="1">
    <location>
        <begin position="43"/>
        <end position="55"/>
    </location>
</feature>
<keyword evidence="4" id="KW-1185">Reference proteome</keyword>
<reference evidence="3 4" key="2">
    <citation type="submission" date="2018-11" db="EMBL/GenBank/DDBJ databases">
        <authorList>
            <consortium name="Pathogen Informatics"/>
        </authorList>
    </citation>
    <scope>NUCLEOTIDE SEQUENCE [LARGE SCALE GENOMIC DNA]</scope>
    <source>
        <strain evidence="3 4">Egypt</strain>
    </source>
</reference>
<evidence type="ECO:0000313" key="5">
    <source>
        <dbReference type="WBParaSite" id="ECPE_0000250001-mRNA-1"/>
    </source>
</evidence>
<accession>A0A183A6B5</accession>
<evidence type="ECO:0000256" key="2">
    <source>
        <dbReference type="SAM" id="SignalP"/>
    </source>
</evidence>
<dbReference type="EMBL" id="UZAN01039655">
    <property type="protein sequence ID" value="VDP66645.1"/>
    <property type="molecule type" value="Genomic_DNA"/>
</dbReference>
<evidence type="ECO:0000313" key="3">
    <source>
        <dbReference type="EMBL" id="VDP66645.1"/>
    </source>
</evidence>
<keyword evidence="2" id="KW-0732">Signal</keyword>
<proteinExistence type="predicted"/>